<dbReference type="RefSeq" id="WP_206599221.1">
    <property type="nucleotide sequence ID" value="NZ_JATM01000002.1"/>
</dbReference>
<comment type="cofactor">
    <cofactor evidence="7">
        <name>Zn(2+)</name>
        <dbReference type="ChEBI" id="CHEBI:29105"/>
    </cofactor>
    <text evidence="7">Binds 2 Zn(2+) ions per subunit.</text>
</comment>
<dbReference type="InterPro" id="IPR032282">
    <property type="entry name" value="HAGH_C"/>
</dbReference>
<dbReference type="InterPro" id="IPR001279">
    <property type="entry name" value="Metallo-B-lactamas"/>
</dbReference>
<dbReference type="InterPro" id="IPR050110">
    <property type="entry name" value="Glyoxalase_II_hydrolase"/>
</dbReference>
<comment type="function">
    <text evidence="7">Thiolesterase that catalyzes the hydrolysis of S-D-lactoyl-glutathione to form glutathione and D-lactic acid.</text>
</comment>
<evidence type="ECO:0000256" key="5">
    <source>
        <dbReference type="ARBA" id="ARBA00022801"/>
    </source>
</evidence>
<evidence type="ECO:0000313" key="9">
    <source>
        <dbReference type="EMBL" id="OOL19069.1"/>
    </source>
</evidence>
<dbReference type="PANTHER" id="PTHR43705">
    <property type="entry name" value="HYDROXYACYLGLUTATHIONE HYDROLASE"/>
    <property type="match status" value="1"/>
</dbReference>
<protein>
    <recommendedName>
        <fullName evidence="7">Hydroxyacylglutathione hydrolase</fullName>
        <ecNumber evidence="7">3.1.2.6</ecNumber>
    </recommendedName>
    <alternativeName>
        <fullName evidence="7">Glyoxalase II</fullName>
        <shortName evidence="7">Glx II</shortName>
    </alternativeName>
</protein>
<feature type="binding site" evidence="7">
    <location>
        <position position="58"/>
    </location>
    <ligand>
        <name>Zn(2+)</name>
        <dbReference type="ChEBI" id="CHEBI:29105"/>
        <label>2</label>
    </ligand>
</feature>
<dbReference type="GO" id="GO:0019243">
    <property type="term" value="P:methylglyoxal catabolic process to D-lactate via S-lactoyl-glutathione"/>
    <property type="evidence" value="ECO:0007669"/>
    <property type="project" value="UniProtKB-UniRule"/>
</dbReference>
<feature type="binding site" evidence="7">
    <location>
        <position position="57"/>
    </location>
    <ligand>
        <name>Zn(2+)</name>
        <dbReference type="ChEBI" id="CHEBI:29105"/>
        <label>2</label>
    </ligand>
</feature>
<comment type="pathway">
    <text evidence="2 7">Secondary metabolite metabolism; methylglyoxal degradation; (R)-lactate from methylglyoxal: step 2/2.</text>
</comment>
<evidence type="ECO:0000256" key="2">
    <source>
        <dbReference type="ARBA" id="ARBA00004963"/>
    </source>
</evidence>
<reference evidence="9 10" key="1">
    <citation type="journal article" date="2016" name="PLoS ONE">
        <title>Whole-Genome Sequence Analysis of Bombella intestini LMG 28161T, a Novel Acetic Acid Bacterium Isolated from the Crop of a Red-Tailed Bumble Bee, Bombus lapidarius.</title>
        <authorList>
            <person name="Li L."/>
            <person name="Illeghems K."/>
            <person name="Van Kerrebroeck S."/>
            <person name="Borremans W."/>
            <person name="Cleenwerck I."/>
            <person name="Smagghe G."/>
            <person name="De Vuyst L."/>
            <person name="Vandamme P."/>
        </authorList>
    </citation>
    <scope>NUCLEOTIDE SEQUENCE [LARGE SCALE GENOMIC DNA]</scope>
    <source>
        <strain evidence="9 10">R-52487</strain>
    </source>
</reference>
<dbReference type="Pfam" id="PF16123">
    <property type="entry name" value="HAGH_C"/>
    <property type="match status" value="1"/>
</dbReference>
<evidence type="ECO:0000256" key="1">
    <source>
        <dbReference type="ARBA" id="ARBA00001623"/>
    </source>
</evidence>
<comment type="subunit">
    <text evidence="7">Monomer.</text>
</comment>
<dbReference type="InterPro" id="IPR035680">
    <property type="entry name" value="Clx_II_MBL"/>
</dbReference>
<feature type="binding site" evidence="7">
    <location>
        <position position="107"/>
    </location>
    <ligand>
        <name>Zn(2+)</name>
        <dbReference type="ChEBI" id="CHEBI:29105"/>
        <label>1</label>
    </ligand>
</feature>
<evidence type="ECO:0000313" key="10">
    <source>
        <dbReference type="Proteomes" id="UP000200980"/>
    </source>
</evidence>
<dbReference type="SMART" id="SM00849">
    <property type="entry name" value="Lactamase_B"/>
    <property type="match status" value="1"/>
</dbReference>
<dbReference type="UniPathway" id="UPA00619">
    <property type="reaction ID" value="UER00676"/>
</dbReference>
<dbReference type="HAMAP" id="MF_01374">
    <property type="entry name" value="Glyoxalase_2"/>
    <property type="match status" value="1"/>
</dbReference>
<evidence type="ECO:0000256" key="6">
    <source>
        <dbReference type="ARBA" id="ARBA00022833"/>
    </source>
</evidence>
<keyword evidence="6 7" id="KW-0862">Zinc</keyword>
<sequence>MSVEIKPVLAFQDNYIWFVRRDGGPWVVIDPGEAGPAEAALGEEAPAAILLTHHHGDHVGGAAALKQRYDVPVYGPSDVAGVDHPLKDGDEVSLAGLTFRVMATPGHTLDHLCYALSGQTPALFSGDTLFSGGSGRLFEGSAEQLFASFRQFDDLPDKTLLCPGHEYTQGNLKFIASLGKKTPALEARMAEVAALREEGQPSVPVPLGVERQTNPFLMAKTPEELARLRKQKDQF</sequence>
<dbReference type="NCBIfam" id="TIGR03413">
    <property type="entry name" value="GSH_gloB"/>
    <property type="match status" value="1"/>
</dbReference>
<dbReference type="AlphaFoldDB" id="A0A1S8GQZ7"/>
<dbReference type="PANTHER" id="PTHR43705:SF1">
    <property type="entry name" value="HYDROXYACYLGLUTATHIONE HYDROLASE GLOB"/>
    <property type="match status" value="1"/>
</dbReference>
<proteinExistence type="inferred from homology"/>
<keyword evidence="5 7" id="KW-0378">Hydrolase</keyword>
<dbReference type="Gene3D" id="3.60.15.10">
    <property type="entry name" value="Ribonuclease Z/Hydroxyacylglutathione hydrolase-like"/>
    <property type="match status" value="1"/>
</dbReference>
<organism evidence="9 10">
    <name type="scientific">Bombella intestini</name>
    <dbReference type="NCBI Taxonomy" id="1539051"/>
    <lineage>
        <taxon>Bacteria</taxon>
        <taxon>Pseudomonadati</taxon>
        <taxon>Pseudomonadota</taxon>
        <taxon>Alphaproteobacteria</taxon>
        <taxon>Acetobacterales</taxon>
        <taxon>Acetobacteraceae</taxon>
        <taxon>Bombella</taxon>
    </lineage>
</organism>
<dbReference type="GO" id="GO:0004416">
    <property type="term" value="F:hydroxyacylglutathione hydrolase activity"/>
    <property type="evidence" value="ECO:0007669"/>
    <property type="project" value="UniProtKB-UniRule"/>
</dbReference>
<dbReference type="InterPro" id="IPR017782">
    <property type="entry name" value="Hydroxyacylglutathione_Hdrlase"/>
</dbReference>
<dbReference type="InterPro" id="IPR036866">
    <property type="entry name" value="RibonucZ/Hydroxyglut_hydro"/>
</dbReference>
<dbReference type="GO" id="GO:0046872">
    <property type="term" value="F:metal ion binding"/>
    <property type="evidence" value="ECO:0007669"/>
    <property type="project" value="UniProtKB-KW"/>
</dbReference>
<feature type="domain" description="Metallo-beta-lactamase" evidence="8">
    <location>
        <begin position="13"/>
        <end position="165"/>
    </location>
</feature>
<dbReference type="EMBL" id="JATM01000002">
    <property type="protein sequence ID" value="OOL19069.1"/>
    <property type="molecule type" value="Genomic_DNA"/>
</dbReference>
<evidence type="ECO:0000256" key="3">
    <source>
        <dbReference type="ARBA" id="ARBA00006759"/>
    </source>
</evidence>
<feature type="binding site" evidence="7">
    <location>
        <position position="165"/>
    </location>
    <ligand>
        <name>Zn(2+)</name>
        <dbReference type="ChEBI" id="CHEBI:29105"/>
        <label>2</label>
    </ligand>
</feature>
<feature type="binding site" evidence="7">
    <location>
        <position position="127"/>
    </location>
    <ligand>
        <name>Zn(2+)</name>
        <dbReference type="ChEBI" id="CHEBI:29105"/>
        <label>1</label>
    </ligand>
</feature>
<feature type="binding site" evidence="7">
    <location>
        <position position="127"/>
    </location>
    <ligand>
        <name>Zn(2+)</name>
        <dbReference type="ChEBI" id="CHEBI:29105"/>
        <label>2</label>
    </ligand>
</feature>
<dbReference type="CDD" id="cd07723">
    <property type="entry name" value="hydroxyacylglutathione_hydrolase_MBL-fold"/>
    <property type="match status" value="1"/>
</dbReference>
<dbReference type="STRING" id="1539051.AL01_04950"/>
<evidence type="ECO:0000256" key="7">
    <source>
        <dbReference type="HAMAP-Rule" id="MF_01374"/>
    </source>
</evidence>
<keyword evidence="10" id="KW-1185">Reference proteome</keyword>
<feature type="binding site" evidence="7">
    <location>
        <position position="55"/>
    </location>
    <ligand>
        <name>Zn(2+)</name>
        <dbReference type="ChEBI" id="CHEBI:29105"/>
        <label>1</label>
    </ligand>
</feature>
<comment type="catalytic activity">
    <reaction evidence="1 7">
        <text>an S-(2-hydroxyacyl)glutathione + H2O = a 2-hydroxy carboxylate + glutathione + H(+)</text>
        <dbReference type="Rhea" id="RHEA:21864"/>
        <dbReference type="ChEBI" id="CHEBI:15377"/>
        <dbReference type="ChEBI" id="CHEBI:15378"/>
        <dbReference type="ChEBI" id="CHEBI:57925"/>
        <dbReference type="ChEBI" id="CHEBI:58896"/>
        <dbReference type="ChEBI" id="CHEBI:71261"/>
        <dbReference type="EC" id="3.1.2.6"/>
    </reaction>
</comment>
<name>A0A1S8GQZ7_9PROT</name>
<evidence type="ECO:0000259" key="8">
    <source>
        <dbReference type="SMART" id="SM00849"/>
    </source>
</evidence>
<feature type="binding site" evidence="7">
    <location>
        <position position="53"/>
    </location>
    <ligand>
        <name>Zn(2+)</name>
        <dbReference type="ChEBI" id="CHEBI:29105"/>
        <label>1</label>
    </ligand>
</feature>
<dbReference type="EC" id="3.1.2.6" evidence="7"/>
<keyword evidence="4 7" id="KW-0479">Metal-binding</keyword>
<dbReference type="SUPFAM" id="SSF56281">
    <property type="entry name" value="Metallo-hydrolase/oxidoreductase"/>
    <property type="match status" value="1"/>
</dbReference>
<comment type="similarity">
    <text evidence="3 7">Belongs to the metallo-beta-lactamase superfamily. Glyoxalase II family.</text>
</comment>
<comment type="caution">
    <text evidence="9">The sequence shown here is derived from an EMBL/GenBank/DDBJ whole genome shotgun (WGS) entry which is preliminary data.</text>
</comment>
<dbReference type="Pfam" id="PF00753">
    <property type="entry name" value="Lactamase_B"/>
    <property type="match status" value="2"/>
</dbReference>
<accession>A0A1S8GQZ7</accession>
<evidence type="ECO:0000256" key="4">
    <source>
        <dbReference type="ARBA" id="ARBA00022723"/>
    </source>
</evidence>
<gene>
    <name evidence="7" type="primary">gloB</name>
    <name evidence="9" type="ORF">AL01_04950</name>
</gene>
<dbReference type="Proteomes" id="UP000200980">
    <property type="component" value="Unassembled WGS sequence"/>
</dbReference>